<dbReference type="Proteomes" id="UP000569092">
    <property type="component" value="Unassembled WGS sequence"/>
</dbReference>
<evidence type="ECO:0000259" key="1">
    <source>
        <dbReference type="Pfam" id="PF11954"/>
    </source>
</evidence>
<name>A0A7W8JBC1_9BACT</name>
<evidence type="ECO:0000259" key="2">
    <source>
        <dbReference type="Pfam" id="PF14534"/>
    </source>
</evidence>
<protein>
    <recommendedName>
        <fullName evidence="5">DUF4440 domain-containing protein</fullName>
    </recommendedName>
</protein>
<dbReference type="InterPro" id="IPR027843">
    <property type="entry name" value="DUF4440"/>
</dbReference>
<sequence>MKRGLIASLAVAVCVCPAARGVDIAKITEVELVQRTQELYDAVGPGNQAPWKRYVADDAMFFDEKGRAMDKPALMEDLQPLPAGYSGTILVVHPKSRFAANVAVLSYDCDEVETVFGRELHARYHSTDTWLYRNQAWQIVASQTLRYYEDPAAGAVAEAMLNDYVGVYELAPGNVATVTRQGGELYAQRNSGKPYQLLPESPDMFFRAGVEGRRLFHRDASGHVDMMIDRRNNEDLLWKKIR</sequence>
<evidence type="ECO:0008006" key="5">
    <source>
        <dbReference type="Google" id="ProtNLM"/>
    </source>
</evidence>
<gene>
    <name evidence="3" type="ORF">HDF10_003839</name>
</gene>
<accession>A0A7W8JBC1</accession>
<dbReference type="InterPro" id="IPR032710">
    <property type="entry name" value="NTF2-like_dom_sf"/>
</dbReference>
<dbReference type="Pfam" id="PF14534">
    <property type="entry name" value="DUF4440"/>
    <property type="match status" value="1"/>
</dbReference>
<evidence type="ECO:0000313" key="3">
    <source>
        <dbReference type="EMBL" id="MBB5345838.1"/>
    </source>
</evidence>
<evidence type="ECO:0000313" key="4">
    <source>
        <dbReference type="Proteomes" id="UP000569092"/>
    </source>
</evidence>
<dbReference type="EMBL" id="JACHDZ010000007">
    <property type="protein sequence ID" value="MBB5345838.1"/>
    <property type="molecule type" value="Genomic_DNA"/>
</dbReference>
<proteinExistence type="predicted"/>
<dbReference type="Gene3D" id="3.10.450.50">
    <property type="match status" value="1"/>
</dbReference>
<reference evidence="3 4" key="1">
    <citation type="submission" date="2020-08" db="EMBL/GenBank/DDBJ databases">
        <title>Genomic Encyclopedia of Type Strains, Phase IV (KMG-V): Genome sequencing to study the core and pangenomes of soil and plant-associated prokaryotes.</title>
        <authorList>
            <person name="Whitman W."/>
        </authorList>
    </citation>
    <scope>NUCLEOTIDE SEQUENCE [LARGE SCALE GENOMIC DNA]</scope>
    <source>
        <strain evidence="3 4">M8US30</strain>
    </source>
</reference>
<dbReference type="InterPro" id="IPR021860">
    <property type="entry name" value="Peptidase_S12_Pab87-rel_C"/>
</dbReference>
<organism evidence="3 4">
    <name type="scientific">Tunturiibacter lichenicola</name>
    <dbReference type="NCBI Taxonomy" id="2051959"/>
    <lineage>
        <taxon>Bacteria</taxon>
        <taxon>Pseudomonadati</taxon>
        <taxon>Acidobacteriota</taxon>
        <taxon>Terriglobia</taxon>
        <taxon>Terriglobales</taxon>
        <taxon>Acidobacteriaceae</taxon>
        <taxon>Tunturiibacter</taxon>
    </lineage>
</organism>
<feature type="domain" description="DUF4440" evidence="2">
    <location>
        <begin position="35"/>
        <end position="139"/>
    </location>
</feature>
<dbReference type="SUPFAM" id="SSF54427">
    <property type="entry name" value="NTF2-like"/>
    <property type="match status" value="1"/>
</dbReference>
<dbReference type="Pfam" id="PF11954">
    <property type="entry name" value="DUF3471"/>
    <property type="match status" value="1"/>
</dbReference>
<dbReference type="AlphaFoldDB" id="A0A7W8JBC1"/>
<feature type="domain" description="Peptidase S12 Pab87-related C-terminal" evidence="1">
    <location>
        <begin position="151"/>
        <end position="229"/>
    </location>
</feature>
<comment type="caution">
    <text evidence="3">The sequence shown here is derived from an EMBL/GenBank/DDBJ whole genome shotgun (WGS) entry which is preliminary data.</text>
</comment>